<organism evidence="4">
    <name type="scientific">Paramecium caudatum</name>
    <dbReference type="NCBI Taxonomy" id="5885"/>
    <lineage>
        <taxon>Eukaryota</taxon>
        <taxon>Sar</taxon>
        <taxon>Alveolata</taxon>
        <taxon>Ciliophora</taxon>
        <taxon>Intramacronucleata</taxon>
        <taxon>Oligohymenophorea</taxon>
        <taxon>Peniculida</taxon>
        <taxon>Parameciidae</taxon>
        <taxon>Paramecium</taxon>
    </lineage>
</organism>
<protein>
    <submittedName>
        <fullName evidence="4">Nucleosome assembly protein 1</fullName>
    </submittedName>
</protein>
<dbReference type="InterPro" id="IPR002164">
    <property type="entry name" value="NAP_family"/>
</dbReference>
<evidence type="ECO:0000256" key="1">
    <source>
        <dbReference type="ARBA" id="ARBA00009947"/>
    </source>
</evidence>
<sequence length="369" mass="42627">MSLLQILSNLIVMLDTSFILCLYFRLPSPGKDMASILGQTYVISNQSGVMSVYGFFDLVVFFIYNQYCQGIEYINFRYKIIQGQLFMIVDQGFVEAIKQKFKPEDQAKAVALVYYMKKWSNAEQQYQEKVQKLSTDHIKACMPEQQEINALVNGEREPKAEELQGLKDLGSDIKSAEPIPNYWQKVLQHCSITGTRLSQKDVDVLASLKGISAVMGDNDKDFKIKFEFNPNEFFENKVLEKEFVFNDEESDLPYKCNGTQIKWKEGKNVTKTIKKKKQRNKKTNQTRIIESEVKLKSFFKFFDDIAPAQTDEEELVKQEQIAGDLSVGEAILEEIIPESLVYYFDMKDEEGEEEDDEDVDEDDEDDDDD</sequence>
<reference evidence="4" key="1">
    <citation type="journal article" date="2001" name="Gene">
        <title>Organization and expression of the Paramecium caudatum gene encoding nucleosome assembly protein 1.</title>
        <authorList>
            <person name="Nishiyama N."/>
            <person name="Sawatsubashi S."/>
            <person name="Ishida M."/>
            <person name="Yamauchi K."/>
        </authorList>
    </citation>
    <scope>NUCLEOTIDE SEQUENCE</scope>
</reference>
<dbReference type="SUPFAM" id="SSF143113">
    <property type="entry name" value="NAP-like"/>
    <property type="match status" value="1"/>
</dbReference>
<dbReference type="Gene3D" id="3.30.1120.90">
    <property type="entry name" value="Nucleosome assembly protein"/>
    <property type="match status" value="1"/>
</dbReference>
<dbReference type="AlphaFoldDB" id="Q8WST9"/>
<name>Q8WST9_PARCA</name>
<accession>Q8WST9</accession>
<feature type="compositionally biased region" description="Acidic residues" evidence="3">
    <location>
        <begin position="347"/>
        <end position="369"/>
    </location>
</feature>
<dbReference type="GO" id="GO:0006334">
    <property type="term" value="P:nucleosome assembly"/>
    <property type="evidence" value="ECO:0007669"/>
    <property type="project" value="InterPro"/>
</dbReference>
<evidence type="ECO:0000313" key="4">
    <source>
        <dbReference type="EMBL" id="BAB79235.1"/>
    </source>
</evidence>
<dbReference type="Pfam" id="PF00956">
    <property type="entry name" value="NAP"/>
    <property type="match status" value="1"/>
</dbReference>
<gene>
    <name evidence="4" type="primary">nap1</name>
</gene>
<proteinExistence type="inferred from homology"/>
<comment type="similarity">
    <text evidence="1 2">Belongs to the nucleosome assembly protein (NAP) family.</text>
</comment>
<dbReference type="GO" id="GO:0005634">
    <property type="term" value="C:nucleus"/>
    <property type="evidence" value="ECO:0007669"/>
    <property type="project" value="InterPro"/>
</dbReference>
<dbReference type="EMBL" id="AB051012">
    <property type="protein sequence ID" value="BAB79235.1"/>
    <property type="molecule type" value="Genomic_DNA"/>
</dbReference>
<evidence type="ECO:0000256" key="3">
    <source>
        <dbReference type="SAM" id="MobiDB-lite"/>
    </source>
</evidence>
<dbReference type="InterPro" id="IPR037231">
    <property type="entry name" value="NAP-like_sf"/>
</dbReference>
<evidence type="ECO:0000256" key="2">
    <source>
        <dbReference type="RuleBase" id="RU003876"/>
    </source>
</evidence>
<feature type="region of interest" description="Disordered" evidence="3">
    <location>
        <begin position="344"/>
        <end position="369"/>
    </location>
</feature>
<dbReference type="PANTHER" id="PTHR11875">
    <property type="entry name" value="TESTIS-SPECIFIC Y-ENCODED PROTEIN"/>
    <property type="match status" value="1"/>
</dbReference>